<evidence type="ECO:0000313" key="2">
    <source>
        <dbReference type="Proteomes" id="UP000231019"/>
    </source>
</evidence>
<dbReference type="Pfam" id="PF11805">
    <property type="entry name" value="DUF3326"/>
    <property type="match status" value="1"/>
</dbReference>
<name>A0A2M7G3U9_9BACT</name>
<reference evidence="1 2" key="1">
    <citation type="submission" date="2017-09" db="EMBL/GenBank/DDBJ databases">
        <title>Depth-based differentiation of microbial function through sediment-hosted aquifers and enrichment of novel symbionts in the deep terrestrial subsurface.</title>
        <authorList>
            <person name="Probst A.J."/>
            <person name="Ladd B."/>
            <person name="Jarett J.K."/>
            <person name="Geller-Mcgrath D.E."/>
            <person name="Sieber C.M."/>
            <person name="Emerson J.B."/>
            <person name="Anantharaman K."/>
            <person name="Thomas B.C."/>
            <person name="Malmstrom R."/>
            <person name="Stieglmeier M."/>
            <person name="Klingl A."/>
            <person name="Woyke T."/>
            <person name="Ryan C.M."/>
            <person name="Banfield J.F."/>
        </authorList>
    </citation>
    <scope>NUCLEOTIDE SEQUENCE [LARGE SCALE GENOMIC DNA]</scope>
    <source>
        <strain evidence="1">CG17_big_fil_post_rev_8_21_14_2_50_48_46</strain>
    </source>
</reference>
<evidence type="ECO:0008006" key="3">
    <source>
        <dbReference type="Google" id="ProtNLM"/>
    </source>
</evidence>
<evidence type="ECO:0000313" key="1">
    <source>
        <dbReference type="EMBL" id="PIW16558.1"/>
    </source>
</evidence>
<dbReference type="PANTHER" id="PTHR36891:SF1">
    <property type="entry name" value="OS01G0127400 PROTEIN"/>
    <property type="match status" value="1"/>
</dbReference>
<protein>
    <recommendedName>
        <fullName evidence="3">DUF3326 domain-containing protein</fullName>
    </recommendedName>
</protein>
<dbReference type="EMBL" id="PFFQ01000037">
    <property type="protein sequence ID" value="PIW16558.1"/>
    <property type="molecule type" value="Genomic_DNA"/>
</dbReference>
<sequence>MFSFAFIVPTGIGAAVGGYAGDAGIVVRYLASLADCVLTHPNAVNAAMFYEQPPQVRYLEGTYLDAFFQRELGFKKQAKQSIGLVIDRACEPYLPILENVVHATAMSTGCTLKGYTLTSEPVALHFEPHAYGYSGTVENLEVLSAAAHRCLAQGATALAILTWMDILEPGVGDDYLQGKGVDPIGTLEALISHALARELQVPLAHSPIFAPEIISERLDPRVAAEEIGLSYLPCVLKGLHHAPAIVPYTDSEIKLEDLDAVLAPWNAVGGLPMLRAVEEGIPLILVKENQSDLKITPEILGFAPEAYFLVENYWEAAGLLLALKEGIDPRVLRRPLSPLLQQI</sequence>
<dbReference type="PANTHER" id="PTHR36891">
    <property type="entry name" value="OS01G0127400 PROTEIN"/>
    <property type="match status" value="1"/>
</dbReference>
<comment type="caution">
    <text evidence="1">The sequence shown here is derived from an EMBL/GenBank/DDBJ whole genome shotgun (WGS) entry which is preliminary data.</text>
</comment>
<dbReference type="InterPro" id="IPR021763">
    <property type="entry name" value="DUF3326"/>
</dbReference>
<gene>
    <name evidence="1" type="ORF">COW36_12385</name>
</gene>
<accession>A0A2M7G3U9</accession>
<dbReference type="Proteomes" id="UP000231019">
    <property type="component" value="Unassembled WGS sequence"/>
</dbReference>
<dbReference type="AlphaFoldDB" id="A0A2M7G3U9"/>
<proteinExistence type="predicted"/>
<organism evidence="1 2">
    <name type="scientific">bacterium (Candidatus Blackallbacteria) CG17_big_fil_post_rev_8_21_14_2_50_48_46</name>
    <dbReference type="NCBI Taxonomy" id="2014261"/>
    <lineage>
        <taxon>Bacteria</taxon>
        <taxon>Candidatus Blackallbacteria</taxon>
    </lineage>
</organism>